<evidence type="ECO:0000313" key="2">
    <source>
        <dbReference type="Proteomes" id="UP000663419"/>
    </source>
</evidence>
<accession>A0A8A1LDY9</accession>
<proteinExistence type="predicted"/>
<protein>
    <submittedName>
        <fullName evidence="1">Uncharacterized protein</fullName>
    </submittedName>
</protein>
<reference evidence="1" key="1">
    <citation type="submission" date="2021-01" db="EMBL/GenBank/DDBJ databases">
        <title>Chromosome-level genome assembly of a human fungal pathogen reveals clustering of transcriptionally co-regulated genes.</title>
        <authorList>
            <person name="Voorhies M."/>
            <person name="Cohen S."/>
            <person name="Shea T.P."/>
            <person name="Petrus S."/>
            <person name="Munoz J.F."/>
            <person name="Poplawski S."/>
            <person name="Goldman W.E."/>
            <person name="Michael T."/>
            <person name="Cuomo C.A."/>
            <person name="Sil A."/>
            <person name="Beyhan S."/>
        </authorList>
    </citation>
    <scope>NUCLEOTIDE SEQUENCE</scope>
    <source>
        <strain evidence="1">H88</strain>
    </source>
</reference>
<evidence type="ECO:0000313" key="1">
    <source>
        <dbReference type="EMBL" id="QSS51780.1"/>
    </source>
</evidence>
<dbReference type="Proteomes" id="UP000663419">
    <property type="component" value="Chromosome 2"/>
</dbReference>
<dbReference type="VEuPathDB" id="FungiDB:I7I53_07204"/>
<name>A0A8A1LDY9_AJEC8</name>
<gene>
    <name evidence="1" type="ORF">I7I53_07204</name>
</gene>
<sequence length="113" mass="12321">MESAVKAGWRIISISTHPATDRTLNQRKSKHLKRSIVLFASRSLMTPILSLSVEPQSVAGMALESSCVIGRPAVSYSPPHIHLFLGHQKKSTPYSGSCFPRKSGVLCKMAVEC</sequence>
<organism evidence="1 2">
    <name type="scientific">Ajellomyces capsulatus (strain H88)</name>
    <name type="common">Darling's disease fungus</name>
    <name type="synonym">Histoplasma capsulatum</name>
    <dbReference type="NCBI Taxonomy" id="544711"/>
    <lineage>
        <taxon>Eukaryota</taxon>
        <taxon>Fungi</taxon>
        <taxon>Dikarya</taxon>
        <taxon>Ascomycota</taxon>
        <taxon>Pezizomycotina</taxon>
        <taxon>Eurotiomycetes</taxon>
        <taxon>Eurotiomycetidae</taxon>
        <taxon>Onygenales</taxon>
        <taxon>Ajellomycetaceae</taxon>
        <taxon>Histoplasma</taxon>
    </lineage>
</organism>
<dbReference type="AlphaFoldDB" id="A0A8A1LDY9"/>
<dbReference type="EMBL" id="CP069103">
    <property type="protein sequence ID" value="QSS51780.1"/>
    <property type="molecule type" value="Genomic_DNA"/>
</dbReference>